<dbReference type="OrthoDB" id="2503993at2759"/>
<dbReference type="GO" id="GO:0016740">
    <property type="term" value="F:transferase activity"/>
    <property type="evidence" value="ECO:0007669"/>
    <property type="project" value="UniProtKB-KW"/>
</dbReference>
<keyword evidence="2" id="KW-1133">Transmembrane helix</keyword>
<dbReference type="SUPFAM" id="SSF50960">
    <property type="entry name" value="TolB, C-terminal domain"/>
    <property type="match status" value="1"/>
</dbReference>
<evidence type="ECO:0000259" key="4">
    <source>
        <dbReference type="Pfam" id="PF12768"/>
    </source>
</evidence>
<sequence>MRPSACLSRPLAFGTTLAIFLSSVSARNFTSAPSPNIDLSGLGRVALAGDFDSISLYTYQGQTQNANFANGSQYLFSQYPDGSFQSLALADAFITTMCPFVSHGELQGVVVGGNFTSLGGVPAQGIALWNANTTKITPLDGLSGSVSAVYCDDESSTVYVGGTFTGGNSTNAIAWVSGWTNLPFAGFNGPVTSITKSSNGSIIFGGSFDGLGNTTTPTNKDVQVINLSAGNITSGASTSTSGFSDPRNIICQTGDDTAGNTWLLEDNTPGFWRGSFGFGFNPTKLRLYNTNQDGRGTKTWRFTAFPINGIMNFTYTDESGNLASCTANCPLPQGNTSYQDFHFVNSVGMNDFRIDISAWYGAGGGLSGIELFQDDIYAFAVSDFNEPRCDSVSTTGANSTATGPWVQTPSGQSTSDYLTATLNSSVTSNSAQVVFKPDIKQSGNYSVTLYTPGCIQDDTCSSRGIVNITGSMTTEGSAIATTLYQTNYYDKYDQIYYGYVDAASDSFRPEVTLTPLAGQNTPLTVVAQRVRFELVTSTGGLNGLYDYNPNIATVNTDFSASKIDSAAMSLDTGAKINALAVYNDVTYVAGNFSNGEIHNIFSIGSGNATSLPGGGLNSVVRTMYQNGSTIYVGGNFTNTATAHTPGLSGIAAFSIADNSWTALGAGVNGPVWAIVPLQLNITGKDQETVLAVSGDFTSVNSVGSNATYSTDGFAAWVPSRGNWLHNLANATVALSGGLLAQTMVAGYGQLLAGSLVASQIGMSDAVALSGSGRPSLSPLGVSISAASQGSSTMRKRAATSQNVTGVATGYFYLENGKNMTILGGHFTANSSAGTTIDNLLIIDNTNGQNVIGLPNTVDADSTVLALEVRDTSLFAGGSITGTTNGDDINGLLVWDLSQNALASSQPAALAGSSVTVNTIAAQPGSANVYVGGNFENAGSMSCPSFCMYDTSTGQWMPPTSGLNGTINTMTWRSNNQLIVGGDFTTGGNHTKLALYDAKKQTFTDLGTSANLPGAVTAMTPANPNYDNWWVAGTANNGSSFLQKYDGTNWHSVTGLGAATVIRGLQVISLTEKHQLTDLVPSNEVLLITGSVELPDNGNASAVLFNGTTFQPFILTTTANGGQGSLSGMFVQNPSNFLSSKSHHLALGLVVLIGLAIACGLTFLLVVIGILVERHRRRRQGYVPMPQLRPDQHANLNRIPPESLFGTLEKRDTAPRPPSPYAYVFYATQDVYACSVLVNIHQLRAIHKTPHRIFVLVTSEVSAFYFSAFEDSGAIISLQTPPSLANNTEGAGYYKDCLLKLYAFRMSEIDSSLQKVMVLDSDQLILKNLDHLFSTGVEVEVAAPRAYWISKEAFSTAMMVVSLSAGLWRKVETAVRSVRLNQYDMDVANEMFGDTVLMLPGSYVALNSHWEDWNLPSWFRDDGDVVEEGVGAMSTNDTPGSTESRAEDLEKRQEKKQGYDFEPTNYETISTPGSKESASSALAKEDKEEAPPAFPEIPNNKASKESTTEHPSDDDLPPTIPDTTNPSKHSDGKSHLPGGIAPPSHPSSDTNTTTVQKISHEELKKRQYYSELFSLYDQVSVLHFTAMGKPWGVNKQILSERRPEAHPLFAEQFLRWRKVAKEICATGVVIEL</sequence>
<reference evidence="7" key="2">
    <citation type="submission" date="2021-08" db="EMBL/GenBank/DDBJ databases">
        <authorList>
            <person name="Gostincar C."/>
            <person name="Sun X."/>
            <person name="Song Z."/>
            <person name="Gunde-Cimerman N."/>
        </authorList>
    </citation>
    <scope>NUCLEOTIDE SEQUENCE</scope>
    <source>
        <strain evidence="7">EXF-9911</strain>
    </source>
</reference>
<feature type="chain" id="PRO_5040458725" evidence="3">
    <location>
        <begin position="27"/>
        <end position="1631"/>
    </location>
</feature>
<dbReference type="PANTHER" id="PTHR31778:SF2">
    <property type="entry name" value="BUD SITE SELECTION PROTEIN RAX2"/>
    <property type="match status" value="1"/>
</dbReference>
<gene>
    <name evidence="7" type="ORF">KCU76_g2294</name>
</gene>
<dbReference type="Pfam" id="PF20842">
    <property type="entry name" value="Rax2_2"/>
    <property type="match status" value="1"/>
</dbReference>
<evidence type="ECO:0000259" key="5">
    <source>
        <dbReference type="Pfam" id="PF20842"/>
    </source>
</evidence>
<proteinExistence type="predicted"/>
<keyword evidence="2" id="KW-0812">Transmembrane</keyword>
<reference evidence="7" key="1">
    <citation type="journal article" date="2021" name="J Fungi (Basel)">
        <title>Virulence traits and population genomics of the black yeast Aureobasidium melanogenum.</title>
        <authorList>
            <person name="Cernosa A."/>
            <person name="Sun X."/>
            <person name="Gostincar C."/>
            <person name="Fang C."/>
            <person name="Gunde-Cimerman N."/>
            <person name="Song Z."/>
        </authorList>
    </citation>
    <scope>NUCLEOTIDE SEQUENCE</scope>
    <source>
        <strain evidence="7">EXF-9911</strain>
    </source>
</reference>
<accession>A0A9P8ESI1</accession>
<evidence type="ECO:0000313" key="8">
    <source>
        <dbReference type="Proteomes" id="UP000779574"/>
    </source>
</evidence>
<feature type="domain" description="Rax2-like C-terminal" evidence="4">
    <location>
        <begin position="891"/>
        <end position="1140"/>
    </location>
</feature>
<feature type="domain" description="Rax2-like second" evidence="5">
    <location>
        <begin position="220"/>
        <end position="366"/>
    </location>
</feature>
<evidence type="ECO:0000313" key="7">
    <source>
        <dbReference type="EMBL" id="KAG9698391.1"/>
    </source>
</evidence>
<evidence type="ECO:0000256" key="1">
    <source>
        <dbReference type="SAM" id="MobiDB-lite"/>
    </source>
</evidence>
<feature type="transmembrane region" description="Helical" evidence="2">
    <location>
        <begin position="1144"/>
        <end position="1171"/>
    </location>
</feature>
<keyword evidence="2" id="KW-0472">Membrane</keyword>
<evidence type="ECO:0000259" key="6">
    <source>
        <dbReference type="Pfam" id="PF20843"/>
    </source>
</evidence>
<dbReference type="SUPFAM" id="SSF53448">
    <property type="entry name" value="Nucleotide-diphospho-sugar transferases"/>
    <property type="match status" value="1"/>
</dbReference>
<feature type="signal peptide" evidence="3">
    <location>
        <begin position="1"/>
        <end position="26"/>
    </location>
</feature>
<feature type="non-terminal residue" evidence="7">
    <location>
        <position position="1631"/>
    </location>
</feature>
<dbReference type="PANTHER" id="PTHR31778">
    <property type="entry name" value="BUD SITE SELECTION PROTEIN RAX2"/>
    <property type="match status" value="1"/>
</dbReference>
<dbReference type="SUPFAM" id="SSF101898">
    <property type="entry name" value="NHL repeat"/>
    <property type="match status" value="1"/>
</dbReference>
<comment type="caution">
    <text evidence="7">The sequence shown here is derived from an EMBL/GenBank/DDBJ whole genome shotgun (WGS) entry which is preliminary data.</text>
</comment>
<feature type="region of interest" description="Disordered" evidence="1">
    <location>
        <begin position="1428"/>
        <end position="1554"/>
    </location>
</feature>
<dbReference type="InterPro" id="IPR048265">
    <property type="entry name" value="Rax2-like_third"/>
</dbReference>
<feature type="compositionally biased region" description="Polar residues" evidence="1">
    <location>
        <begin position="1432"/>
        <end position="1442"/>
    </location>
</feature>
<feature type="compositionally biased region" description="Basic and acidic residues" evidence="1">
    <location>
        <begin position="1443"/>
        <end position="1458"/>
    </location>
</feature>
<dbReference type="Gene3D" id="3.90.550.10">
    <property type="entry name" value="Spore Coat Polysaccharide Biosynthesis Protein SpsA, Chain A"/>
    <property type="match status" value="1"/>
</dbReference>
<protein>
    <submittedName>
        <fullName evidence="7">Nucleotide-diphospho-sugar transferase</fullName>
    </submittedName>
</protein>
<keyword evidence="3" id="KW-0732">Signal</keyword>
<evidence type="ECO:0000256" key="2">
    <source>
        <dbReference type="SAM" id="Phobius"/>
    </source>
</evidence>
<feature type="compositionally biased region" description="Basic and acidic residues" evidence="1">
    <location>
        <begin position="1501"/>
        <end position="1512"/>
    </location>
</feature>
<dbReference type="EMBL" id="JAHFXF010000054">
    <property type="protein sequence ID" value="KAG9698391.1"/>
    <property type="molecule type" value="Genomic_DNA"/>
</dbReference>
<feature type="domain" description="Rax2-like third" evidence="6">
    <location>
        <begin position="377"/>
        <end position="535"/>
    </location>
</feature>
<keyword evidence="7" id="KW-0808">Transferase</keyword>
<name>A0A9P8ESI1_AURME</name>
<dbReference type="InterPro" id="IPR024982">
    <property type="entry name" value="Rax2-like_C"/>
</dbReference>
<dbReference type="Gene3D" id="2.120.10.80">
    <property type="entry name" value="Kelch-type beta propeller"/>
    <property type="match status" value="1"/>
</dbReference>
<dbReference type="Pfam" id="PF20843">
    <property type="entry name" value="Rax2_3"/>
    <property type="match status" value="1"/>
</dbReference>
<organism evidence="7 8">
    <name type="scientific">Aureobasidium melanogenum</name>
    <name type="common">Aureobasidium pullulans var. melanogenum</name>
    <dbReference type="NCBI Taxonomy" id="46634"/>
    <lineage>
        <taxon>Eukaryota</taxon>
        <taxon>Fungi</taxon>
        <taxon>Dikarya</taxon>
        <taxon>Ascomycota</taxon>
        <taxon>Pezizomycotina</taxon>
        <taxon>Dothideomycetes</taxon>
        <taxon>Dothideomycetidae</taxon>
        <taxon>Dothideales</taxon>
        <taxon>Saccotheciaceae</taxon>
        <taxon>Aureobasidium</taxon>
    </lineage>
</organism>
<feature type="compositionally biased region" description="Polar residues" evidence="1">
    <location>
        <begin position="1545"/>
        <end position="1554"/>
    </location>
</feature>
<dbReference type="GO" id="GO:1902929">
    <property type="term" value="C:plasma membrane of growing cell tip"/>
    <property type="evidence" value="ECO:0007669"/>
    <property type="project" value="TreeGrafter"/>
</dbReference>
<dbReference type="InterPro" id="IPR048266">
    <property type="entry name" value="Rax2-like_second"/>
</dbReference>
<dbReference type="InterPro" id="IPR015915">
    <property type="entry name" value="Kelch-typ_b-propeller"/>
</dbReference>
<dbReference type="InterPro" id="IPR029044">
    <property type="entry name" value="Nucleotide-diphossugar_trans"/>
</dbReference>
<evidence type="ECO:0000256" key="3">
    <source>
        <dbReference type="SAM" id="SignalP"/>
    </source>
</evidence>
<dbReference type="Pfam" id="PF12768">
    <property type="entry name" value="Rax2"/>
    <property type="match status" value="1"/>
</dbReference>
<dbReference type="Proteomes" id="UP000779574">
    <property type="component" value="Unassembled WGS sequence"/>
</dbReference>